<dbReference type="AlphaFoldDB" id="A0A8H7C7U4"/>
<proteinExistence type="predicted"/>
<organism evidence="1 2">
    <name type="scientific">Agaricus bisporus var. burnettii</name>
    <dbReference type="NCBI Taxonomy" id="192524"/>
    <lineage>
        <taxon>Eukaryota</taxon>
        <taxon>Fungi</taxon>
        <taxon>Dikarya</taxon>
        <taxon>Basidiomycota</taxon>
        <taxon>Agaricomycotina</taxon>
        <taxon>Agaricomycetes</taxon>
        <taxon>Agaricomycetidae</taxon>
        <taxon>Agaricales</taxon>
        <taxon>Agaricineae</taxon>
        <taxon>Agaricaceae</taxon>
        <taxon>Agaricus</taxon>
    </lineage>
</organism>
<evidence type="ECO:0000313" key="2">
    <source>
        <dbReference type="Proteomes" id="UP000629468"/>
    </source>
</evidence>
<reference evidence="1 2" key="1">
    <citation type="journal article" name="Sci. Rep.">
        <title>Telomere-to-telomere assembled and centromere annotated genomes of the two main subspecies of the button mushroom Agaricus bisporus reveal especially polymorphic chromosome ends.</title>
        <authorList>
            <person name="Sonnenberg A.S.M."/>
            <person name="Sedaghat-Telgerd N."/>
            <person name="Lavrijssen B."/>
            <person name="Ohm R.A."/>
            <person name="Hendrickx P.M."/>
            <person name="Scholtmeijer K."/>
            <person name="Baars J.J.P."/>
            <person name="van Peer A."/>
        </authorList>
    </citation>
    <scope>NUCLEOTIDE SEQUENCE [LARGE SCALE GENOMIC DNA]</scope>
    <source>
        <strain evidence="1 2">H119_p4</strain>
    </source>
</reference>
<name>A0A8H7C7U4_AGABI</name>
<sequence>MVLGILCASAPDKTTNLLKHAPTDAIYWRIQLFWKENKHLTSIEETRRALHQGYKYLDIFQRARQGDERMRALLQRYSNLINARCKKEYWQYLARKELVWRAKLRFRPIVTGAYFPPSVFHKPLPRMVNQPTKLSQMIRWRYEVVERRVQRQQAYIETINDIKADCRAEEALQDRVPTLRGKGLFGGHEQDWTTPYKRELDSIQAAYDRGNLRAQTPFPQSLLTQLKQARRERILNKTKERLRELRGEQTPSLLKKLRQGPPARILKNMSSRQRYLDKVARHPSEVGMVARAKRELRRGMKNAKAYLVEDSLDKKKELDAIAEEIRRGNLKRGVGMRITD</sequence>
<evidence type="ECO:0000313" key="1">
    <source>
        <dbReference type="EMBL" id="KAF7768248.1"/>
    </source>
</evidence>
<dbReference type="EMBL" id="JABXXO010000010">
    <property type="protein sequence ID" value="KAF7768248.1"/>
    <property type="molecule type" value="Genomic_DNA"/>
</dbReference>
<gene>
    <name evidence="1" type="ORF">Agabi119p4_7491</name>
</gene>
<protein>
    <submittedName>
        <fullName evidence="1">Uncharacterized protein</fullName>
    </submittedName>
</protein>
<accession>A0A8H7C7U4</accession>
<comment type="caution">
    <text evidence="1">The sequence shown here is derived from an EMBL/GenBank/DDBJ whole genome shotgun (WGS) entry which is preliminary data.</text>
</comment>
<dbReference type="Proteomes" id="UP000629468">
    <property type="component" value="Unassembled WGS sequence"/>
</dbReference>